<organism evidence="1 2">
    <name type="scientific">Massilia mucilaginosa</name>
    <dbReference type="NCBI Taxonomy" id="2609282"/>
    <lineage>
        <taxon>Bacteria</taxon>
        <taxon>Pseudomonadati</taxon>
        <taxon>Pseudomonadota</taxon>
        <taxon>Betaproteobacteria</taxon>
        <taxon>Burkholderiales</taxon>
        <taxon>Oxalobacteraceae</taxon>
        <taxon>Telluria group</taxon>
        <taxon>Massilia</taxon>
    </lineage>
</organism>
<dbReference type="RefSeq" id="WP_166869930.1">
    <property type="nucleotide sequence ID" value="NZ_WHJH01000001.1"/>
</dbReference>
<comment type="caution">
    <text evidence="1">The sequence shown here is derived from an EMBL/GenBank/DDBJ whole genome shotgun (WGS) entry which is preliminary data.</text>
</comment>
<dbReference type="EMBL" id="WHJH01000001">
    <property type="protein sequence ID" value="NHZ87634.1"/>
    <property type="molecule type" value="Genomic_DNA"/>
</dbReference>
<keyword evidence="2" id="KW-1185">Reference proteome</keyword>
<protein>
    <submittedName>
        <fullName evidence="1">Uncharacterized protein</fullName>
    </submittedName>
</protein>
<dbReference type="Proteomes" id="UP000609726">
    <property type="component" value="Unassembled WGS sequence"/>
</dbReference>
<reference evidence="1 2" key="1">
    <citation type="submission" date="2019-10" db="EMBL/GenBank/DDBJ databases">
        <title>Taxonomy of Antarctic Massilia spp.: description of Massilia rubra sp. nov., Massilia aquatica sp. nov., Massilia mucilaginosa sp. nov., Massilia frigida sp. nov. isolated from streams, lakes and regoliths.</title>
        <authorList>
            <person name="Holochova P."/>
            <person name="Sedlacek I."/>
            <person name="Kralova S."/>
            <person name="Maslanova I."/>
            <person name="Busse H.-J."/>
            <person name="Stankova E."/>
            <person name="Vrbovska V."/>
            <person name="Kovarovic V."/>
            <person name="Bartak M."/>
            <person name="Svec P."/>
            <person name="Pantucek R."/>
        </authorList>
    </citation>
    <scope>NUCLEOTIDE SEQUENCE [LARGE SCALE GENOMIC DNA]</scope>
    <source>
        <strain evidence="1 2">CCM 8733</strain>
    </source>
</reference>
<accession>A0ABX0NLE2</accession>
<gene>
    <name evidence="1" type="ORF">F2P45_01085</name>
</gene>
<sequence length="173" mass="19726">MYTFILIVEDRARPDDAGCFLRPLTRHPIAEHDGRFCIVGERGAEDGWMAITRQDAIRADFDDEELRAISDQLDTPAFYLVESRDRKTNFATGFIEHLDDSLPALIDNNHWFIGDVATMKGLINAGVDWRYYSPPASMNDPDRVPQQPCLPIAICLHYDERNDQCRPTTTHCA</sequence>
<evidence type="ECO:0000313" key="1">
    <source>
        <dbReference type="EMBL" id="NHZ87634.1"/>
    </source>
</evidence>
<proteinExistence type="predicted"/>
<name>A0ABX0NLE2_9BURK</name>
<evidence type="ECO:0000313" key="2">
    <source>
        <dbReference type="Proteomes" id="UP000609726"/>
    </source>
</evidence>